<sequence length="118" mass="13351">MHLRKREFPKNDAFVKSSEMGETSMCVEDEIFSNSTLSDAESCYKFWKNADRGDIFEICEEFESSEDESVVKDMAQNLGALKLYSSVETNTVPVNMDTTVEDDTCVKDEVENPPSRGN</sequence>
<accession>A0A1Y3DHA8</accession>
<proteinExistence type="predicted"/>
<dbReference type="EMBL" id="NETL01000028">
    <property type="protein sequence ID" value="OTN63924.1"/>
    <property type="molecule type" value="Genomic_DNA"/>
</dbReference>
<dbReference type="VEuPathDB" id="PlasmoDB:PKA1H_140038000"/>
<name>A0A1Y3DHA8_PLAKN</name>
<protein>
    <submittedName>
        <fullName evidence="1">Uncharacterized protein</fullName>
    </submittedName>
</protein>
<organism evidence="1 2">
    <name type="scientific">Plasmodium knowlesi</name>
    <dbReference type="NCBI Taxonomy" id="5850"/>
    <lineage>
        <taxon>Eukaryota</taxon>
        <taxon>Sar</taxon>
        <taxon>Alveolata</taxon>
        <taxon>Apicomplexa</taxon>
        <taxon>Aconoidasida</taxon>
        <taxon>Haemosporida</taxon>
        <taxon>Plasmodiidae</taxon>
        <taxon>Plasmodium</taxon>
        <taxon>Plasmodium (Plasmodium)</taxon>
    </lineage>
</organism>
<reference evidence="1 2" key="1">
    <citation type="submission" date="2017-05" db="EMBL/GenBank/DDBJ databases">
        <title>PacBio assembly of a Plasmodium knowlesi genome sequence with Hi-C correction and manual annotation of the SICAvar gene family.</title>
        <authorList>
            <person name="Lapp S.A."/>
            <person name="Geraldo J.A."/>
            <person name="Chien J.-T."/>
            <person name="Ay F."/>
            <person name="Pakala S.B."/>
            <person name="Batugedara G."/>
            <person name="Humphrey J.C."/>
            <person name="Debarry J.D."/>
            <person name="Le Roch K.G."/>
            <person name="Galinski M.R."/>
            <person name="Kissinger J.C."/>
        </authorList>
    </citation>
    <scope>NUCLEOTIDE SEQUENCE [LARGE SCALE GENOMIC DNA]</scope>
    <source>
        <strain evidence="2">Malayan Strain Pk1 (A+)</strain>
    </source>
</reference>
<evidence type="ECO:0000313" key="2">
    <source>
        <dbReference type="Proteomes" id="UP000195012"/>
    </source>
</evidence>
<dbReference type="eggNOG" id="ENOG502QY2F">
    <property type="taxonomic scope" value="Eukaryota"/>
</dbReference>
<dbReference type="OrthoDB" id="375337at2759"/>
<dbReference type="AlphaFoldDB" id="A0A1Y3DHA8"/>
<dbReference type="VEuPathDB" id="PlasmoDB:PKNOH_S140250800"/>
<comment type="caution">
    <text evidence="1">The sequence shown here is derived from an EMBL/GenBank/DDBJ whole genome shotgun (WGS) entry which is preliminary data.</text>
</comment>
<dbReference type="Proteomes" id="UP000195012">
    <property type="component" value="Unassembled WGS sequence"/>
</dbReference>
<evidence type="ECO:0000313" key="1">
    <source>
        <dbReference type="EMBL" id="OTN63924.1"/>
    </source>
</evidence>
<dbReference type="OMA" id="MCEEDEV"/>
<dbReference type="VEuPathDB" id="PlasmoDB:PKNH_1432800"/>
<gene>
    <name evidence="1" type="ORF">PKNOH_S140250800</name>
</gene>